<protein>
    <submittedName>
        <fullName evidence="1">Alpha/Beta hydrolase protein</fullName>
    </submittedName>
</protein>
<gene>
    <name evidence="1" type="ORF">F4820DRAFT_438950</name>
</gene>
<keyword evidence="1" id="KW-0378">Hydrolase</keyword>
<comment type="caution">
    <text evidence="1">The sequence shown here is derived from an EMBL/GenBank/DDBJ whole genome shotgun (WGS) entry which is preliminary data.</text>
</comment>
<reference evidence="1 2" key="1">
    <citation type="journal article" date="2022" name="New Phytol.">
        <title>Ecological generalism drives hyperdiversity of secondary metabolite gene clusters in xylarialean endophytes.</title>
        <authorList>
            <person name="Franco M.E.E."/>
            <person name="Wisecaver J.H."/>
            <person name="Arnold A.E."/>
            <person name="Ju Y.M."/>
            <person name="Slot J.C."/>
            <person name="Ahrendt S."/>
            <person name="Moore L.P."/>
            <person name="Eastman K.E."/>
            <person name="Scott K."/>
            <person name="Konkel Z."/>
            <person name="Mondo S.J."/>
            <person name="Kuo A."/>
            <person name="Hayes R.D."/>
            <person name="Haridas S."/>
            <person name="Andreopoulos B."/>
            <person name="Riley R."/>
            <person name="LaButti K."/>
            <person name="Pangilinan J."/>
            <person name="Lipzen A."/>
            <person name="Amirebrahimi M."/>
            <person name="Yan J."/>
            <person name="Adam C."/>
            <person name="Keymanesh K."/>
            <person name="Ng V."/>
            <person name="Louie K."/>
            <person name="Northen T."/>
            <person name="Drula E."/>
            <person name="Henrissat B."/>
            <person name="Hsieh H.M."/>
            <person name="Youens-Clark K."/>
            <person name="Lutzoni F."/>
            <person name="Miadlikowska J."/>
            <person name="Eastwood D.C."/>
            <person name="Hamelin R.C."/>
            <person name="Grigoriev I.V."/>
            <person name="U'Ren J.M."/>
        </authorList>
    </citation>
    <scope>NUCLEOTIDE SEQUENCE [LARGE SCALE GENOMIC DNA]</scope>
    <source>
        <strain evidence="1 2">CBS 119005</strain>
    </source>
</reference>
<name>A0ACB9YL13_9PEZI</name>
<keyword evidence="2" id="KW-1185">Reference proteome</keyword>
<sequence length="348" mass="37344">MSAKLGGDALASPSTSSSTTKIIEDASSSLPNPAHKLFLPEPLTEAAVASAPADKDATGDTNTSPSSSSLTSSPLVICFHGSGESCSPSWDALARALTAAPLRLRVLAFERGEDNPKPPRATADLLAYLAAGGEATKPPYVLVAHSYGGAFARTFLEEEAPREQVAGVVLVETGQEGGLDAGVEEAQYRRRVLGRRPLSVVRGNSLMGVEAQIAELEARAATAKTAASEVEMQGLRGRREMLKAWDEEDERLKKRQLDLSERTARKRYVHVPDCGHHVVRDRPDVVAKEVAWVVENMGRGDEAGEGEDGGGEGEDDGEAERGEKGWEKIRRIWKGMFGMLFGRLKGLR</sequence>
<evidence type="ECO:0000313" key="1">
    <source>
        <dbReference type="EMBL" id="KAI4859710.1"/>
    </source>
</evidence>
<dbReference type="EMBL" id="MU393617">
    <property type="protein sequence ID" value="KAI4859710.1"/>
    <property type="molecule type" value="Genomic_DNA"/>
</dbReference>
<evidence type="ECO:0000313" key="2">
    <source>
        <dbReference type="Proteomes" id="UP001497700"/>
    </source>
</evidence>
<dbReference type="Proteomes" id="UP001497700">
    <property type="component" value="Unassembled WGS sequence"/>
</dbReference>
<accession>A0ACB9YL13</accession>
<proteinExistence type="predicted"/>
<organism evidence="1 2">
    <name type="scientific">Hypoxylon rubiginosum</name>
    <dbReference type="NCBI Taxonomy" id="110542"/>
    <lineage>
        <taxon>Eukaryota</taxon>
        <taxon>Fungi</taxon>
        <taxon>Dikarya</taxon>
        <taxon>Ascomycota</taxon>
        <taxon>Pezizomycotina</taxon>
        <taxon>Sordariomycetes</taxon>
        <taxon>Xylariomycetidae</taxon>
        <taxon>Xylariales</taxon>
        <taxon>Hypoxylaceae</taxon>
        <taxon>Hypoxylon</taxon>
    </lineage>
</organism>